<accession>V5B9N9</accession>
<comment type="caution">
    <text evidence="3">The sequence shown here is derived from an EMBL/GenBank/DDBJ whole genome shotgun (WGS) entry which is preliminary data.</text>
</comment>
<reference evidence="3 4" key="1">
    <citation type="journal article" date="2013" name="Genome Announc.">
        <title>Draft Genome Sequence of the Methanotrophic Gammaproteobacterium Methyloglobulus morosus DSM 22980 Strain KoM1.</title>
        <authorList>
            <person name="Poehlein A."/>
            <person name="Deutzmann J.S."/>
            <person name="Daniel R."/>
            <person name="Simeonova D.D."/>
        </authorList>
    </citation>
    <scope>NUCLEOTIDE SEQUENCE [LARGE SCALE GENOMIC DNA]</scope>
    <source>
        <strain evidence="3 4">KoM1</strain>
    </source>
</reference>
<proteinExistence type="predicted"/>
<organism evidence="3 4">
    <name type="scientific">Methyloglobulus morosus KoM1</name>
    <dbReference type="NCBI Taxonomy" id="1116472"/>
    <lineage>
        <taxon>Bacteria</taxon>
        <taxon>Pseudomonadati</taxon>
        <taxon>Pseudomonadota</taxon>
        <taxon>Gammaproteobacteria</taxon>
        <taxon>Methylococcales</taxon>
        <taxon>Methylococcaceae</taxon>
        <taxon>Methyloglobulus</taxon>
    </lineage>
</organism>
<keyword evidence="2" id="KW-1133">Transmembrane helix</keyword>
<dbReference type="RefSeq" id="WP_023495959.1">
    <property type="nucleotide sequence ID" value="NZ_AYLO01000118.1"/>
</dbReference>
<feature type="compositionally biased region" description="Basic and acidic residues" evidence="1">
    <location>
        <begin position="71"/>
        <end position="80"/>
    </location>
</feature>
<gene>
    <name evidence="3" type="ORF">MGMO_126c00340</name>
</gene>
<evidence type="ECO:0000313" key="3">
    <source>
        <dbReference type="EMBL" id="ESS69990.1"/>
    </source>
</evidence>
<keyword evidence="2" id="KW-0472">Membrane</keyword>
<feature type="transmembrane region" description="Helical" evidence="2">
    <location>
        <begin position="12"/>
        <end position="32"/>
    </location>
</feature>
<protein>
    <submittedName>
        <fullName evidence="3">Uncharacterized protein</fullName>
    </submittedName>
</protein>
<keyword evidence="4" id="KW-1185">Reference proteome</keyword>
<keyword evidence="2" id="KW-0812">Transmembrane</keyword>
<evidence type="ECO:0000256" key="2">
    <source>
        <dbReference type="SAM" id="Phobius"/>
    </source>
</evidence>
<feature type="region of interest" description="Disordered" evidence="1">
    <location>
        <begin position="71"/>
        <end position="91"/>
    </location>
</feature>
<dbReference type="OrthoDB" id="5570071at2"/>
<dbReference type="Proteomes" id="UP000017842">
    <property type="component" value="Unassembled WGS sequence"/>
</dbReference>
<dbReference type="AlphaFoldDB" id="V5B9N9"/>
<name>V5B9N9_9GAMM</name>
<sequence length="102" mass="11502">MTSLFIIRFIKTLMVTTPFLAMTLMVLALWGVGGKTTYSDMPTAKQEKEFTAVEAKNYLVNEIKSHELHSTETVEPKICGEDNSSTTTKELSQEKIDWDLVV</sequence>
<dbReference type="EMBL" id="AYLO01000118">
    <property type="protein sequence ID" value="ESS69990.1"/>
    <property type="molecule type" value="Genomic_DNA"/>
</dbReference>
<evidence type="ECO:0000313" key="4">
    <source>
        <dbReference type="Proteomes" id="UP000017842"/>
    </source>
</evidence>
<evidence type="ECO:0000256" key="1">
    <source>
        <dbReference type="SAM" id="MobiDB-lite"/>
    </source>
</evidence>